<dbReference type="PRINTS" id="PR00096">
    <property type="entry name" value="GATASE"/>
</dbReference>
<reference evidence="3 4" key="1">
    <citation type="submission" date="2019-02" db="EMBL/GenBank/DDBJ databases">
        <title>Deep-cultivation of Planctomycetes and their phenomic and genomic characterization uncovers novel biology.</title>
        <authorList>
            <person name="Wiegand S."/>
            <person name="Jogler M."/>
            <person name="Boedeker C."/>
            <person name="Pinto D."/>
            <person name="Vollmers J."/>
            <person name="Rivas-Marin E."/>
            <person name="Kohn T."/>
            <person name="Peeters S.H."/>
            <person name="Heuer A."/>
            <person name="Rast P."/>
            <person name="Oberbeckmann S."/>
            <person name="Bunk B."/>
            <person name="Jeske O."/>
            <person name="Meyerdierks A."/>
            <person name="Storesund J.E."/>
            <person name="Kallscheuer N."/>
            <person name="Luecker S."/>
            <person name="Lage O.M."/>
            <person name="Pohl T."/>
            <person name="Merkel B.J."/>
            <person name="Hornburger P."/>
            <person name="Mueller R.-W."/>
            <person name="Bruemmer F."/>
            <person name="Labrenz M."/>
            <person name="Spormann A.M."/>
            <person name="Op Den Camp H."/>
            <person name="Overmann J."/>
            <person name="Amann R."/>
            <person name="Jetten M.S.M."/>
            <person name="Mascher T."/>
            <person name="Medema M.H."/>
            <person name="Devos D.P."/>
            <person name="Kaster A.-K."/>
            <person name="Ovreas L."/>
            <person name="Rohde M."/>
            <person name="Galperin M.Y."/>
            <person name="Jogler C."/>
        </authorList>
    </citation>
    <scope>NUCLEOTIDE SEQUENCE [LARGE SCALE GENOMIC DNA]</scope>
    <source>
        <strain evidence="3 4">Poly51</strain>
    </source>
</reference>
<protein>
    <submittedName>
        <fullName evidence="3">Aminodeoxychorismate/anthranilate synthase component 2</fullName>
        <ecNumber evidence="3">2.6.1.85</ecNumber>
    </submittedName>
</protein>
<dbReference type="InterPro" id="IPR050472">
    <property type="entry name" value="Anth_synth/Amidotransfase"/>
</dbReference>
<evidence type="ECO:0000313" key="3">
    <source>
        <dbReference type="EMBL" id="TWU59090.1"/>
    </source>
</evidence>
<dbReference type="PRINTS" id="PR00097">
    <property type="entry name" value="ANTSNTHASEII"/>
</dbReference>
<evidence type="ECO:0000256" key="1">
    <source>
        <dbReference type="ARBA" id="ARBA00022962"/>
    </source>
</evidence>
<dbReference type="PRINTS" id="PR00099">
    <property type="entry name" value="CPSGATASE"/>
</dbReference>
<accession>A0A5C6FEQ7</accession>
<dbReference type="PANTHER" id="PTHR43418:SF4">
    <property type="entry name" value="MULTIFUNCTIONAL TRYPTOPHAN BIOSYNTHESIS PROTEIN"/>
    <property type="match status" value="1"/>
</dbReference>
<keyword evidence="3" id="KW-0808">Transferase</keyword>
<dbReference type="GO" id="GO:0046820">
    <property type="term" value="F:4-amino-4-deoxychorismate synthase activity"/>
    <property type="evidence" value="ECO:0007669"/>
    <property type="project" value="UniProtKB-EC"/>
</dbReference>
<dbReference type="FunFam" id="3.40.50.880:FF:000003">
    <property type="entry name" value="Anthranilate synthase component II"/>
    <property type="match status" value="1"/>
</dbReference>
<gene>
    <name evidence="3" type="primary">pabA_1</name>
    <name evidence="3" type="ORF">Poly51_18760</name>
</gene>
<dbReference type="Gene3D" id="3.40.50.880">
    <property type="match status" value="1"/>
</dbReference>
<dbReference type="InterPro" id="IPR017926">
    <property type="entry name" value="GATASE"/>
</dbReference>
<dbReference type="RefSeq" id="WP_146456443.1">
    <property type="nucleotide sequence ID" value="NZ_SJPW01000002.1"/>
</dbReference>
<dbReference type="InterPro" id="IPR006221">
    <property type="entry name" value="TrpG/PapA_dom"/>
</dbReference>
<dbReference type="GO" id="GO:0004049">
    <property type="term" value="F:anthranilate synthase activity"/>
    <property type="evidence" value="ECO:0007669"/>
    <property type="project" value="TreeGrafter"/>
</dbReference>
<feature type="domain" description="Glutamine amidotransferase" evidence="2">
    <location>
        <begin position="3"/>
        <end position="184"/>
    </location>
</feature>
<dbReference type="GO" id="GO:0005829">
    <property type="term" value="C:cytosol"/>
    <property type="evidence" value="ECO:0007669"/>
    <property type="project" value="TreeGrafter"/>
</dbReference>
<dbReference type="CDD" id="cd01743">
    <property type="entry name" value="GATase1_Anthranilate_Synthase"/>
    <property type="match status" value="1"/>
</dbReference>
<dbReference type="PANTHER" id="PTHR43418">
    <property type="entry name" value="MULTIFUNCTIONAL TRYPTOPHAN BIOSYNTHESIS PROTEIN-RELATED"/>
    <property type="match status" value="1"/>
</dbReference>
<dbReference type="OrthoDB" id="9804328at2"/>
<dbReference type="GO" id="GO:0000162">
    <property type="term" value="P:L-tryptophan biosynthetic process"/>
    <property type="evidence" value="ECO:0007669"/>
    <property type="project" value="TreeGrafter"/>
</dbReference>
<dbReference type="EMBL" id="SJPW01000002">
    <property type="protein sequence ID" value="TWU59090.1"/>
    <property type="molecule type" value="Genomic_DNA"/>
</dbReference>
<comment type="caution">
    <text evidence="3">The sequence shown here is derived from an EMBL/GenBank/DDBJ whole genome shotgun (WGS) entry which is preliminary data.</text>
</comment>
<name>A0A5C6FEQ7_9BACT</name>
<dbReference type="Pfam" id="PF00117">
    <property type="entry name" value="GATase"/>
    <property type="match status" value="1"/>
</dbReference>
<dbReference type="InterPro" id="IPR029062">
    <property type="entry name" value="Class_I_gatase-like"/>
</dbReference>
<organism evidence="3 4">
    <name type="scientific">Rubripirellula tenax</name>
    <dbReference type="NCBI Taxonomy" id="2528015"/>
    <lineage>
        <taxon>Bacteria</taxon>
        <taxon>Pseudomonadati</taxon>
        <taxon>Planctomycetota</taxon>
        <taxon>Planctomycetia</taxon>
        <taxon>Pirellulales</taxon>
        <taxon>Pirellulaceae</taxon>
        <taxon>Rubripirellula</taxon>
    </lineage>
</organism>
<proteinExistence type="predicted"/>
<dbReference type="EC" id="2.6.1.85" evidence="3"/>
<keyword evidence="3" id="KW-0032">Aminotransferase</keyword>
<keyword evidence="1" id="KW-0315">Glutamine amidotransferase</keyword>
<dbReference type="PROSITE" id="PS51273">
    <property type="entry name" value="GATASE_TYPE_1"/>
    <property type="match status" value="1"/>
</dbReference>
<sequence>MILLLDNYDSFVHNLARYIRRAGCETLVVRSDQIDVLGCNEMSPTAVVLSPGPRRPEDAGCSIDVLRHLAPQIPILGVCLGHQAIATAFGGVVHKCGPMHGMASRINHDGQGVFANCPSPMRVARYHSLAVDPICVPDELIVTATTDDGVIMGLRHVGRPIHGVQFHPESVLSDFGAQIIDNFVAMIHDAKRVALS</sequence>
<dbReference type="SUPFAM" id="SSF52317">
    <property type="entry name" value="Class I glutamine amidotransferase-like"/>
    <property type="match status" value="1"/>
</dbReference>
<dbReference type="NCBIfam" id="TIGR00566">
    <property type="entry name" value="trpG_papA"/>
    <property type="match status" value="1"/>
</dbReference>
<evidence type="ECO:0000313" key="4">
    <source>
        <dbReference type="Proteomes" id="UP000318288"/>
    </source>
</evidence>
<dbReference type="AlphaFoldDB" id="A0A5C6FEQ7"/>
<keyword evidence="4" id="KW-1185">Reference proteome</keyword>
<dbReference type="Proteomes" id="UP000318288">
    <property type="component" value="Unassembled WGS sequence"/>
</dbReference>
<evidence type="ECO:0000259" key="2">
    <source>
        <dbReference type="Pfam" id="PF00117"/>
    </source>
</evidence>